<protein>
    <submittedName>
        <fullName evidence="2">OLC1v1029081C1</fullName>
    </submittedName>
</protein>
<dbReference type="AlphaFoldDB" id="A0AAV1CDJ0"/>
<feature type="transmembrane region" description="Helical" evidence="1">
    <location>
        <begin position="36"/>
        <end position="54"/>
    </location>
</feature>
<feature type="transmembrane region" description="Helical" evidence="1">
    <location>
        <begin position="66"/>
        <end position="86"/>
    </location>
</feature>
<keyword evidence="1" id="KW-0472">Membrane</keyword>
<sequence length="273" mass="31036">MSEKKKDTTGASSFEREGDLIDFAIRIWNKTVSEPYYLFHLLLFFSYIPIRCSASRVLSSSRAATLFTREIQGVVTFFLLAVVKLVRDETWEAFISNALFFAKIYLAGIALVMDYHLALWYSLGFLVIYISAQQPPYEEFGDSTQLTPLQLETLLTEGNTSRFWLVEFRALSVSSCIRTSSFFPELSITYSNKNLSFGIVDLGLFPNVAEKFGISLGSLSQLPAYIMFDNGTDVSWLAEVDSGVNIFRPSLTKKYMCRHFELDKLLLDYVHGK</sequence>
<evidence type="ECO:0000313" key="2">
    <source>
        <dbReference type="EMBL" id="CAI9093556.1"/>
    </source>
</evidence>
<proteinExistence type="predicted"/>
<dbReference type="SUPFAM" id="SSF52833">
    <property type="entry name" value="Thioredoxin-like"/>
    <property type="match status" value="1"/>
</dbReference>
<evidence type="ECO:0000313" key="3">
    <source>
        <dbReference type="Proteomes" id="UP001161247"/>
    </source>
</evidence>
<dbReference type="Proteomes" id="UP001161247">
    <property type="component" value="Chromosome 2"/>
</dbReference>
<reference evidence="2" key="1">
    <citation type="submission" date="2023-03" db="EMBL/GenBank/DDBJ databases">
        <authorList>
            <person name="Julca I."/>
        </authorList>
    </citation>
    <scope>NUCLEOTIDE SEQUENCE</scope>
</reference>
<organism evidence="2 3">
    <name type="scientific">Oldenlandia corymbosa var. corymbosa</name>
    <dbReference type="NCBI Taxonomy" id="529605"/>
    <lineage>
        <taxon>Eukaryota</taxon>
        <taxon>Viridiplantae</taxon>
        <taxon>Streptophyta</taxon>
        <taxon>Embryophyta</taxon>
        <taxon>Tracheophyta</taxon>
        <taxon>Spermatophyta</taxon>
        <taxon>Magnoliopsida</taxon>
        <taxon>eudicotyledons</taxon>
        <taxon>Gunneridae</taxon>
        <taxon>Pentapetalae</taxon>
        <taxon>asterids</taxon>
        <taxon>lamiids</taxon>
        <taxon>Gentianales</taxon>
        <taxon>Rubiaceae</taxon>
        <taxon>Rubioideae</taxon>
        <taxon>Spermacoceae</taxon>
        <taxon>Hedyotis-Oldenlandia complex</taxon>
        <taxon>Oldenlandia</taxon>
    </lineage>
</organism>
<dbReference type="EMBL" id="OX459119">
    <property type="protein sequence ID" value="CAI9093556.1"/>
    <property type="molecule type" value="Genomic_DNA"/>
</dbReference>
<keyword evidence="3" id="KW-1185">Reference proteome</keyword>
<accession>A0AAV1CDJ0</accession>
<evidence type="ECO:0000256" key="1">
    <source>
        <dbReference type="SAM" id="Phobius"/>
    </source>
</evidence>
<name>A0AAV1CDJ0_OLDCO</name>
<feature type="transmembrane region" description="Helical" evidence="1">
    <location>
        <begin position="106"/>
        <end position="130"/>
    </location>
</feature>
<dbReference type="Gene3D" id="3.40.30.10">
    <property type="entry name" value="Glutaredoxin"/>
    <property type="match status" value="1"/>
</dbReference>
<keyword evidence="1" id="KW-0812">Transmembrane</keyword>
<keyword evidence="1" id="KW-1133">Transmembrane helix</keyword>
<dbReference type="InterPro" id="IPR036249">
    <property type="entry name" value="Thioredoxin-like_sf"/>
</dbReference>
<gene>
    <name evidence="2" type="ORF">OLC1_LOCUS4935</name>
</gene>